<reference evidence="1" key="1">
    <citation type="submission" date="2025-08" db="UniProtKB">
        <authorList>
            <consortium name="Ensembl"/>
        </authorList>
    </citation>
    <scope>IDENTIFICATION</scope>
</reference>
<name>A0A673I5W2_9TELE</name>
<protein>
    <submittedName>
        <fullName evidence="1">Uncharacterized protein</fullName>
    </submittedName>
</protein>
<keyword evidence="2" id="KW-1185">Reference proteome</keyword>
<reference evidence="1" key="2">
    <citation type="submission" date="2025-09" db="UniProtKB">
        <authorList>
            <consortium name="Ensembl"/>
        </authorList>
    </citation>
    <scope>IDENTIFICATION</scope>
</reference>
<dbReference type="AlphaFoldDB" id="A0A673I5W2"/>
<sequence length="96" mass="11212">MLQDNEDQKGIEQLVMAVIVTKKGTSIDSPKDIVVTSLEGVPRAYYVLLGLTYALNLHYPRHLKYTLRYFRNLSWSWIHVKIIFLLPHEAVRKQDD</sequence>
<dbReference type="Ensembl" id="ENSSRHT00000035396.1">
    <property type="protein sequence ID" value="ENSSRHP00000034399.1"/>
    <property type="gene ID" value="ENSSRHG00000017680.1"/>
</dbReference>
<dbReference type="Proteomes" id="UP000472270">
    <property type="component" value="Unassembled WGS sequence"/>
</dbReference>
<evidence type="ECO:0000313" key="2">
    <source>
        <dbReference type="Proteomes" id="UP000472270"/>
    </source>
</evidence>
<evidence type="ECO:0000313" key="1">
    <source>
        <dbReference type="Ensembl" id="ENSSRHP00000034399.1"/>
    </source>
</evidence>
<accession>A0A673I5W2</accession>
<proteinExistence type="predicted"/>
<organism evidence="1 2">
    <name type="scientific">Sinocyclocheilus rhinocerous</name>
    <dbReference type="NCBI Taxonomy" id="307959"/>
    <lineage>
        <taxon>Eukaryota</taxon>
        <taxon>Metazoa</taxon>
        <taxon>Chordata</taxon>
        <taxon>Craniata</taxon>
        <taxon>Vertebrata</taxon>
        <taxon>Euteleostomi</taxon>
        <taxon>Actinopterygii</taxon>
        <taxon>Neopterygii</taxon>
        <taxon>Teleostei</taxon>
        <taxon>Ostariophysi</taxon>
        <taxon>Cypriniformes</taxon>
        <taxon>Cyprinidae</taxon>
        <taxon>Cyprininae</taxon>
        <taxon>Sinocyclocheilus</taxon>
    </lineage>
</organism>